<evidence type="ECO:0000256" key="3">
    <source>
        <dbReference type="ARBA" id="ARBA00022679"/>
    </source>
</evidence>
<evidence type="ECO:0000313" key="5">
    <source>
        <dbReference type="EMBL" id="OEU12052.1"/>
    </source>
</evidence>
<name>A0A1E7F1I6_9STRA</name>
<evidence type="ECO:0000259" key="4">
    <source>
        <dbReference type="Pfam" id="PF00535"/>
    </source>
</evidence>
<dbReference type="Proteomes" id="UP000095751">
    <property type="component" value="Unassembled WGS sequence"/>
</dbReference>
<keyword evidence="6" id="KW-1185">Reference proteome</keyword>
<sequence length="821" mass="93383">MHQFRFKPTFLKNVFVSALQLEIVWISKMKAVLEKKTMETERICIINVGLFRSGTTFLAGGAKELGLRASDVFPPLSDDDFNDFLHQPKKLVCDWYSTNGLKEILDIILKNDIICDGWFALLPFLPSSELEIIKQKALENGIKVEFVATSRDVKCTVTSELQHWVIHDLEHKAKLTDKQRVNLEKSIFRRAVHHDSEVKYLEEKGILSRLQLPDRSKWSRELSLISTFDEKSWSEAFQKTGIQNANPALPIEGILLTFRLGDSIEESKNKVSSIEALLNQIEEDSICQYLLVLGIDVDEAESDASKYLQQKLKSRLETNPQFRTFHVLKNQPYEEAFNICSVWNEMAVVAWENNASWVVLLGDDIELQCSYHYRAFYRKFLDIAKHLNVPLGFGCPWWNDVSFPRFPSFPCVGKAHFEIFDQLIPKHRQHNFVNQDLDPYLHRLYCKFMASPCVLEATLSNKTGGNINSSGEPARYKCVSSGNWKDFVEKDTEPIKKYLEEKSHGELKEAILLDVVVPSYRVRLDYLEKICCLKVPNYMQTLFIIIIDNPNALINAVMPLIRHGCHNDDRETIDLNRGESVLEEYLSSKGGNDIRVRCNKTNLGASASRNRGLDESAANFVLNLDDDLIPNTDLLFRYGCKLRTIGSDVCGLVGLVKFPRAQDLHLKHAAILMSYLTFMFEIAETSNDLYGGGPAWGVTANILFKRTPVRFDKVYAKTGGGEDVDFSLRVSSETKGRLVSVPEAMVVHPFWPGSCFDLSCHFFGWANGDSSLWTVSGVHVLFFSKRCRNTSLYYSAVDYVNGVEGWKYSKSVVVGSGYFRS</sequence>
<proteinExistence type="inferred from homology"/>
<dbReference type="OrthoDB" id="331544at2759"/>
<dbReference type="InParanoid" id="A0A1E7F1I6"/>
<evidence type="ECO:0000313" key="6">
    <source>
        <dbReference type="Proteomes" id="UP000095751"/>
    </source>
</evidence>
<dbReference type="CDD" id="cd00761">
    <property type="entry name" value="Glyco_tranf_GTA_type"/>
    <property type="match status" value="1"/>
</dbReference>
<gene>
    <name evidence="5" type="ORF">FRACYDRAFT_244226</name>
</gene>
<dbReference type="EMBL" id="KV784365">
    <property type="protein sequence ID" value="OEU12052.1"/>
    <property type="molecule type" value="Genomic_DNA"/>
</dbReference>
<evidence type="ECO:0000256" key="1">
    <source>
        <dbReference type="ARBA" id="ARBA00006739"/>
    </source>
</evidence>
<reference evidence="5 6" key="1">
    <citation type="submission" date="2016-09" db="EMBL/GenBank/DDBJ databases">
        <title>Extensive genetic diversity and differential bi-allelic expression allows diatom success in the polar Southern Ocean.</title>
        <authorList>
            <consortium name="DOE Joint Genome Institute"/>
            <person name="Mock T."/>
            <person name="Otillar R.P."/>
            <person name="Strauss J."/>
            <person name="Dupont C."/>
            <person name="Frickenhaus S."/>
            <person name="Maumus F."/>
            <person name="Mcmullan M."/>
            <person name="Sanges R."/>
            <person name="Schmutz J."/>
            <person name="Toseland A."/>
            <person name="Valas R."/>
            <person name="Veluchamy A."/>
            <person name="Ward B.J."/>
            <person name="Allen A."/>
            <person name="Barry K."/>
            <person name="Falciatore A."/>
            <person name="Ferrante M."/>
            <person name="Fortunato A.E."/>
            <person name="Gloeckner G."/>
            <person name="Gruber A."/>
            <person name="Hipkin R."/>
            <person name="Janech M."/>
            <person name="Kroth P."/>
            <person name="Leese F."/>
            <person name="Lindquist E."/>
            <person name="Lyon B.R."/>
            <person name="Martin J."/>
            <person name="Mayer C."/>
            <person name="Parker M."/>
            <person name="Quesneville H."/>
            <person name="Raymond J."/>
            <person name="Uhlig C."/>
            <person name="Valentin K.U."/>
            <person name="Worden A.Z."/>
            <person name="Armbrust E.V."/>
            <person name="Bowler C."/>
            <person name="Green B."/>
            <person name="Moulton V."/>
            <person name="Van Oosterhout C."/>
            <person name="Grigoriev I."/>
        </authorList>
    </citation>
    <scope>NUCLEOTIDE SEQUENCE [LARGE SCALE GENOMIC DNA]</scope>
    <source>
        <strain evidence="5 6">CCMP1102</strain>
    </source>
</reference>
<dbReference type="SUPFAM" id="SSF53448">
    <property type="entry name" value="Nucleotide-diphospho-sugar transferases"/>
    <property type="match status" value="1"/>
</dbReference>
<accession>A0A1E7F1I6</accession>
<evidence type="ECO:0000256" key="2">
    <source>
        <dbReference type="ARBA" id="ARBA00022676"/>
    </source>
</evidence>
<dbReference type="PANTHER" id="PTHR43179:SF12">
    <property type="entry name" value="GALACTOFURANOSYLTRANSFERASE GLFT2"/>
    <property type="match status" value="1"/>
</dbReference>
<dbReference type="GO" id="GO:0016757">
    <property type="term" value="F:glycosyltransferase activity"/>
    <property type="evidence" value="ECO:0007669"/>
    <property type="project" value="UniProtKB-KW"/>
</dbReference>
<dbReference type="Pfam" id="PF00535">
    <property type="entry name" value="Glycos_transf_2"/>
    <property type="match status" value="1"/>
</dbReference>
<dbReference type="KEGG" id="fcy:FRACYDRAFT_244226"/>
<organism evidence="5 6">
    <name type="scientific">Fragilariopsis cylindrus CCMP1102</name>
    <dbReference type="NCBI Taxonomy" id="635003"/>
    <lineage>
        <taxon>Eukaryota</taxon>
        <taxon>Sar</taxon>
        <taxon>Stramenopiles</taxon>
        <taxon>Ochrophyta</taxon>
        <taxon>Bacillariophyta</taxon>
        <taxon>Bacillariophyceae</taxon>
        <taxon>Bacillariophycidae</taxon>
        <taxon>Bacillariales</taxon>
        <taxon>Bacillariaceae</taxon>
        <taxon>Fragilariopsis</taxon>
    </lineage>
</organism>
<dbReference type="AlphaFoldDB" id="A0A1E7F1I6"/>
<comment type="similarity">
    <text evidence="1">Belongs to the glycosyltransferase 2 family.</text>
</comment>
<dbReference type="InterPro" id="IPR001173">
    <property type="entry name" value="Glyco_trans_2-like"/>
</dbReference>
<feature type="domain" description="Glycosyltransferase 2-like" evidence="4">
    <location>
        <begin position="580"/>
        <end position="635"/>
    </location>
</feature>
<dbReference type="Gene3D" id="3.90.550.10">
    <property type="entry name" value="Spore Coat Polysaccharide Biosynthesis Protein SpsA, Chain A"/>
    <property type="match status" value="1"/>
</dbReference>
<keyword evidence="3" id="KW-0808">Transferase</keyword>
<keyword evidence="2" id="KW-0328">Glycosyltransferase</keyword>
<protein>
    <recommendedName>
        <fullName evidence="4">Glycosyltransferase 2-like domain-containing protein</fullName>
    </recommendedName>
</protein>
<dbReference type="PANTHER" id="PTHR43179">
    <property type="entry name" value="RHAMNOSYLTRANSFERASE WBBL"/>
    <property type="match status" value="1"/>
</dbReference>
<dbReference type="InterPro" id="IPR029044">
    <property type="entry name" value="Nucleotide-diphossugar_trans"/>
</dbReference>